<accession>A0A511MVE3</accession>
<proteinExistence type="predicted"/>
<dbReference type="Proteomes" id="UP000321306">
    <property type="component" value="Unassembled WGS sequence"/>
</dbReference>
<reference evidence="1 2" key="1">
    <citation type="submission" date="2019-07" db="EMBL/GenBank/DDBJ databases">
        <title>Whole genome shotgun sequence of Deinococcus cellulosilyticus NBRC 106333.</title>
        <authorList>
            <person name="Hosoyama A."/>
            <person name="Uohara A."/>
            <person name="Ohji S."/>
            <person name="Ichikawa N."/>
        </authorList>
    </citation>
    <scope>NUCLEOTIDE SEQUENCE [LARGE SCALE GENOMIC DNA]</scope>
    <source>
        <strain evidence="1 2">NBRC 106333</strain>
    </source>
</reference>
<gene>
    <name evidence="1" type="ORF">DC3_01840</name>
</gene>
<dbReference type="AlphaFoldDB" id="A0A511MVE3"/>
<name>A0A511MVE3_DEIC1</name>
<sequence length="74" mass="8133">MKNLPDASQMGKYQIRLQGQLGPEWSCWFPGFTLTSGAGETLLSGVVEDQAALYGLLRKLRDVGLPLLALQRLD</sequence>
<evidence type="ECO:0000313" key="2">
    <source>
        <dbReference type="Proteomes" id="UP000321306"/>
    </source>
</evidence>
<keyword evidence="2" id="KW-1185">Reference proteome</keyword>
<protein>
    <submittedName>
        <fullName evidence="1">Uncharacterized protein</fullName>
    </submittedName>
</protein>
<dbReference type="EMBL" id="BJXB01000001">
    <property type="protein sequence ID" value="GEM44549.1"/>
    <property type="molecule type" value="Genomic_DNA"/>
</dbReference>
<evidence type="ECO:0000313" key="1">
    <source>
        <dbReference type="EMBL" id="GEM44549.1"/>
    </source>
</evidence>
<organism evidence="1 2">
    <name type="scientific">Deinococcus cellulosilyticus (strain DSM 18568 / NBRC 106333 / KACC 11606 / 5516J-15)</name>
    <dbReference type="NCBI Taxonomy" id="1223518"/>
    <lineage>
        <taxon>Bacteria</taxon>
        <taxon>Thermotogati</taxon>
        <taxon>Deinococcota</taxon>
        <taxon>Deinococci</taxon>
        <taxon>Deinococcales</taxon>
        <taxon>Deinococcaceae</taxon>
        <taxon>Deinococcus</taxon>
    </lineage>
</organism>
<comment type="caution">
    <text evidence="1">The sequence shown here is derived from an EMBL/GenBank/DDBJ whole genome shotgun (WGS) entry which is preliminary data.</text>
</comment>
<dbReference type="RefSeq" id="WP_222594662.1">
    <property type="nucleotide sequence ID" value="NZ_BJXB01000001.1"/>
</dbReference>